<dbReference type="WBParaSite" id="ACAC_0000541201-mRNA-1">
    <property type="protein sequence ID" value="ACAC_0000541201-mRNA-1"/>
    <property type="gene ID" value="ACAC_0000541201"/>
</dbReference>
<comment type="similarity">
    <text evidence="1">Belongs to the peptidase A1 family.</text>
</comment>
<dbReference type="SUPFAM" id="SSF50630">
    <property type="entry name" value="Acid proteases"/>
    <property type="match status" value="1"/>
</dbReference>
<accession>A0A0K0D5R7</accession>
<evidence type="ECO:0000259" key="2">
    <source>
        <dbReference type="Pfam" id="PF00026"/>
    </source>
</evidence>
<dbReference type="InterPro" id="IPR033121">
    <property type="entry name" value="PEPTIDASE_A1"/>
</dbReference>
<keyword evidence="3" id="KW-1185">Reference proteome</keyword>
<dbReference type="AlphaFoldDB" id="A0A0K0D5R7"/>
<dbReference type="PANTHER" id="PTHR47966">
    <property type="entry name" value="BETA-SITE APP-CLEAVING ENZYME, ISOFORM A-RELATED"/>
    <property type="match status" value="1"/>
</dbReference>
<dbReference type="Pfam" id="PF00026">
    <property type="entry name" value="Asp"/>
    <property type="match status" value="1"/>
</dbReference>
<dbReference type="PANTHER" id="PTHR47966:SF45">
    <property type="entry name" value="PEPTIDASE A1 DOMAIN-CONTAINING PROTEIN"/>
    <property type="match status" value="1"/>
</dbReference>
<dbReference type="InterPro" id="IPR001461">
    <property type="entry name" value="Aspartic_peptidase_A1"/>
</dbReference>
<feature type="domain" description="Peptidase A1" evidence="2">
    <location>
        <begin position="62"/>
        <end position="132"/>
    </location>
</feature>
<dbReference type="GO" id="GO:0005764">
    <property type="term" value="C:lysosome"/>
    <property type="evidence" value="ECO:0007669"/>
    <property type="project" value="TreeGrafter"/>
</dbReference>
<evidence type="ECO:0000313" key="3">
    <source>
        <dbReference type="Proteomes" id="UP000035642"/>
    </source>
</evidence>
<reference evidence="3" key="1">
    <citation type="submission" date="2012-09" db="EMBL/GenBank/DDBJ databases">
        <authorList>
            <person name="Martin A.A."/>
        </authorList>
    </citation>
    <scope>NUCLEOTIDE SEQUENCE</scope>
</reference>
<name>A0A0K0D5R7_ANGCA</name>
<dbReference type="STRING" id="6313.A0A0K0D5R7"/>
<proteinExistence type="inferred from homology"/>
<protein>
    <submittedName>
        <fullName evidence="4">Peptidase A1 domain-containing protein</fullName>
    </submittedName>
</protein>
<reference evidence="4" key="2">
    <citation type="submission" date="2017-02" db="UniProtKB">
        <authorList>
            <consortium name="WormBaseParasite"/>
        </authorList>
    </citation>
    <scope>IDENTIFICATION</scope>
</reference>
<organism evidence="3 4">
    <name type="scientific">Angiostrongylus cantonensis</name>
    <name type="common">Rat lungworm</name>
    <dbReference type="NCBI Taxonomy" id="6313"/>
    <lineage>
        <taxon>Eukaryota</taxon>
        <taxon>Metazoa</taxon>
        <taxon>Ecdysozoa</taxon>
        <taxon>Nematoda</taxon>
        <taxon>Chromadorea</taxon>
        <taxon>Rhabditida</taxon>
        <taxon>Rhabditina</taxon>
        <taxon>Rhabditomorpha</taxon>
        <taxon>Strongyloidea</taxon>
        <taxon>Metastrongylidae</taxon>
        <taxon>Angiostrongylus</taxon>
    </lineage>
</organism>
<dbReference type="InterPro" id="IPR021109">
    <property type="entry name" value="Peptidase_aspartic_dom_sf"/>
</dbReference>
<sequence length="137" mass="14395">MISAVFTLENILRLAGQADFYCLDEATRNSCGNSGGLFTYGAVDTMNCGPVIAYEPLTSSSHYTHTKVYEVAADTGTPPIGGPKVIIQKLAEVAGVACNATEDASKINCSVTAPTLDFTIGTNKYPINLQTALLSLV</sequence>
<evidence type="ECO:0000313" key="4">
    <source>
        <dbReference type="WBParaSite" id="ACAC_0000541201-mRNA-1"/>
    </source>
</evidence>
<dbReference type="GO" id="GO:0006508">
    <property type="term" value="P:proteolysis"/>
    <property type="evidence" value="ECO:0007669"/>
    <property type="project" value="InterPro"/>
</dbReference>
<dbReference type="Proteomes" id="UP000035642">
    <property type="component" value="Unassembled WGS sequence"/>
</dbReference>
<dbReference type="Gene3D" id="2.40.70.10">
    <property type="entry name" value="Acid Proteases"/>
    <property type="match status" value="1"/>
</dbReference>
<dbReference type="GO" id="GO:0004190">
    <property type="term" value="F:aspartic-type endopeptidase activity"/>
    <property type="evidence" value="ECO:0007669"/>
    <property type="project" value="InterPro"/>
</dbReference>
<evidence type="ECO:0000256" key="1">
    <source>
        <dbReference type="ARBA" id="ARBA00007447"/>
    </source>
</evidence>